<dbReference type="SUPFAM" id="SSF144083">
    <property type="entry name" value="Magnesium transport protein CorA, transmembrane region"/>
    <property type="match status" value="1"/>
</dbReference>
<evidence type="ECO:0000256" key="3">
    <source>
        <dbReference type="ARBA" id="ARBA00022989"/>
    </source>
</evidence>
<name>A0AA38VWS7_9PEZI</name>
<evidence type="ECO:0000313" key="7">
    <source>
        <dbReference type="EMBL" id="KAJ9150873.1"/>
    </source>
</evidence>
<feature type="transmembrane region" description="Helical" evidence="6">
    <location>
        <begin position="343"/>
        <end position="363"/>
    </location>
</feature>
<dbReference type="Gene3D" id="1.20.58.340">
    <property type="entry name" value="Magnesium transport protein CorA, transmembrane region"/>
    <property type="match status" value="1"/>
</dbReference>
<dbReference type="AlphaFoldDB" id="A0AA38VWS7"/>
<dbReference type="GO" id="GO:0046873">
    <property type="term" value="F:metal ion transmembrane transporter activity"/>
    <property type="evidence" value="ECO:0007669"/>
    <property type="project" value="InterPro"/>
</dbReference>
<dbReference type="GO" id="GO:0016020">
    <property type="term" value="C:membrane"/>
    <property type="evidence" value="ECO:0007669"/>
    <property type="project" value="UniProtKB-SubCell"/>
</dbReference>
<organism evidence="7 8">
    <name type="scientific">Pleurostoma richardsiae</name>
    <dbReference type="NCBI Taxonomy" id="41990"/>
    <lineage>
        <taxon>Eukaryota</taxon>
        <taxon>Fungi</taxon>
        <taxon>Dikarya</taxon>
        <taxon>Ascomycota</taxon>
        <taxon>Pezizomycotina</taxon>
        <taxon>Sordariomycetes</taxon>
        <taxon>Sordariomycetidae</taxon>
        <taxon>Calosphaeriales</taxon>
        <taxon>Pleurostomataceae</taxon>
        <taxon>Pleurostoma</taxon>
    </lineage>
</organism>
<evidence type="ECO:0000256" key="1">
    <source>
        <dbReference type="ARBA" id="ARBA00004141"/>
    </source>
</evidence>
<dbReference type="Pfam" id="PF01544">
    <property type="entry name" value="CorA"/>
    <property type="match status" value="1"/>
</dbReference>
<evidence type="ECO:0000313" key="8">
    <source>
        <dbReference type="Proteomes" id="UP001174694"/>
    </source>
</evidence>
<dbReference type="InterPro" id="IPR002523">
    <property type="entry name" value="MgTranspt_CorA/ZnTranspt_ZntB"/>
</dbReference>
<evidence type="ECO:0000256" key="6">
    <source>
        <dbReference type="SAM" id="Phobius"/>
    </source>
</evidence>
<reference evidence="7" key="1">
    <citation type="submission" date="2022-07" db="EMBL/GenBank/DDBJ databases">
        <title>Fungi with potential for degradation of polypropylene.</title>
        <authorList>
            <person name="Gostincar C."/>
        </authorList>
    </citation>
    <scope>NUCLEOTIDE SEQUENCE</scope>
    <source>
        <strain evidence="7">EXF-13308</strain>
    </source>
</reference>
<keyword evidence="4 6" id="KW-0472">Membrane</keyword>
<keyword evidence="3 6" id="KW-1133">Transmembrane helix</keyword>
<gene>
    <name evidence="7" type="ORF">NKR23_g3366</name>
</gene>
<keyword evidence="8" id="KW-1185">Reference proteome</keyword>
<comment type="subcellular location">
    <subcellularLocation>
        <location evidence="1">Membrane</location>
        <topology evidence="1">Multi-pass membrane protein</topology>
    </subcellularLocation>
</comment>
<evidence type="ECO:0000256" key="4">
    <source>
        <dbReference type="ARBA" id="ARBA00023136"/>
    </source>
</evidence>
<accession>A0AA38VWS7</accession>
<keyword evidence="2 6" id="KW-0812">Transmembrane</keyword>
<dbReference type="Proteomes" id="UP001174694">
    <property type="component" value="Unassembled WGS sequence"/>
</dbReference>
<sequence length="461" mass="52233">MDPLDNCFATRVLEPVKIVDVLPASGNAAPGQSTHQLHRFKDAEELEFFLTEPSNNQYTCRYISICQRTSWSPLQVTRPMLDLLVSRHEISSSFYELPSCFYSRSIELEAAFCVPFTHTRNGDWIESSYTLRYPEFKEGDEDEDEEDEWVIRQSGVYHRFNTATLQNLFVLFNPNPNTVADQKIQGLLLDHYQEASKKGPLWLHDVFLSTHLPAWRRYIASLERELLPIANSTMASYIDEPLRLGYDNLSTLVSLEKRFLKVLALIATAADVLEELTALDGASQLPSSVQNHRRHCKGCERTATFLLEQTRTTAQLLADTLALRDQVIAKEQGASMLQLNKSAVFITTLTLVYLPPSFVATFFGMNFFDMDQNTSRIVGTSMVWIYVAASAVLMSVTFAFYYWLLQEHDSSVFRRLAPKARVSADWRAPLQGLKRRLSSVTTGPRSGNPPPPGVQLRTLSV</sequence>
<protein>
    <submittedName>
        <fullName evidence="7">Mg2+ transporter protein, CorA-like/Zinc transport protein ZntB</fullName>
    </submittedName>
</protein>
<feature type="region of interest" description="Disordered" evidence="5">
    <location>
        <begin position="437"/>
        <end position="461"/>
    </location>
</feature>
<evidence type="ECO:0000256" key="2">
    <source>
        <dbReference type="ARBA" id="ARBA00022692"/>
    </source>
</evidence>
<proteinExistence type="predicted"/>
<dbReference type="EMBL" id="JANBVO010000007">
    <property type="protein sequence ID" value="KAJ9150873.1"/>
    <property type="molecule type" value="Genomic_DNA"/>
</dbReference>
<comment type="caution">
    <text evidence="7">The sequence shown here is derived from an EMBL/GenBank/DDBJ whole genome shotgun (WGS) entry which is preliminary data.</text>
</comment>
<feature type="transmembrane region" description="Helical" evidence="6">
    <location>
        <begin position="383"/>
        <end position="405"/>
    </location>
</feature>
<dbReference type="InterPro" id="IPR045863">
    <property type="entry name" value="CorA_TM1_TM2"/>
</dbReference>
<evidence type="ECO:0000256" key="5">
    <source>
        <dbReference type="SAM" id="MobiDB-lite"/>
    </source>
</evidence>